<reference evidence="10 11" key="1">
    <citation type="submission" date="2018-04" db="EMBL/GenBank/DDBJ databases">
        <title>Novel Campyloabacter and Helicobacter Species and Strains.</title>
        <authorList>
            <person name="Mannion A.J."/>
            <person name="Shen Z."/>
            <person name="Fox J.G."/>
        </authorList>
    </citation>
    <scope>NUCLEOTIDE SEQUENCE [LARGE SCALE GENOMIC DNA]</scope>
    <source>
        <strain evidence="10 11">MIT 12-6600</strain>
    </source>
</reference>
<evidence type="ECO:0000313" key="10">
    <source>
        <dbReference type="EMBL" id="RDU68313.1"/>
    </source>
</evidence>
<dbReference type="SUPFAM" id="SSF81901">
    <property type="entry name" value="HCP-like"/>
    <property type="match status" value="1"/>
</dbReference>
<dbReference type="EC" id="3.5.2.6" evidence="3 9"/>
<evidence type="ECO:0000256" key="7">
    <source>
        <dbReference type="ARBA" id="ARBA00023157"/>
    </source>
</evidence>
<comment type="function">
    <text evidence="9">Hydrolyzes 6-aminopenicillinic acid and 7-aminocephalosporanic acid (ACA) derivatives.</text>
</comment>
<evidence type="ECO:0000313" key="11">
    <source>
        <dbReference type="Proteomes" id="UP000256514"/>
    </source>
</evidence>
<organism evidence="10 11">
    <name type="scientific">Helicobacter equorum</name>
    <dbReference type="NCBI Taxonomy" id="361872"/>
    <lineage>
        <taxon>Bacteria</taxon>
        <taxon>Pseudomonadati</taxon>
        <taxon>Campylobacterota</taxon>
        <taxon>Epsilonproteobacteria</taxon>
        <taxon>Campylobacterales</taxon>
        <taxon>Helicobacteraceae</taxon>
        <taxon>Helicobacter</taxon>
    </lineage>
</organism>
<gene>
    <name evidence="10" type="ORF">CQA54_00390</name>
</gene>
<keyword evidence="6" id="KW-0802">TPR repeat</keyword>
<dbReference type="InterPro" id="IPR006597">
    <property type="entry name" value="Sel1-like"/>
</dbReference>
<dbReference type="Proteomes" id="UP000256514">
    <property type="component" value="Unassembled WGS sequence"/>
</dbReference>
<evidence type="ECO:0000256" key="6">
    <source>
        <dbReference type="ARBA" id="ARBA00022803"/>
    </source>
</evidence>
<dbReference type="AlphaFoldDB" id="A0A3D8ITG9"/>
<comment type="caution">
    <text evidence="10">The sequence shown here is derived from an EMBL/GenBank/DDBJ whole genome shotgun (WGS) entry which is preliminary data.</text>
</comment>
<evidence type="ECO:0000256" key="1">
    <source>
        <dbReference type="ARBA" id="ARBA00001526"/>
    </source>
</evidence>
<dbReference type="GO" id="GO:0008800">
    <property type="term" value="F:beta-lactamase activity"/>
    <property type="evidence" value="ECO:0007669"/>
    <property type="project" value="UniProtKB-UniRule"/>
</dbReference>
<keyword evidence="4" id="KW-0677">Repeat</keyword>
<sequence length="242" mass="27067">MVLGEKQDFTKAMQFYNKSCSNADGNGCYNVALMYQNGQGAAQNLDEAQTYAYRSCTLDFEAGCVLHEKILALMQKDTLTKQAEELLQQCEQNDSIACGNIAFYYDHGLQGATRNPTKAVYFFQKGCELGDVNSCYQIGLWHVSGLGGTLKDWSIAAQYMEKSCHIYTREQACANTTHQKQCQGNFEIYKSNACFSLGSLYEHGGINLKQDTKKALECYQESCDMGLENACVYFSNLKESLK</sequence>
<dbReference type="RefSeq" id="WP_115570273.1">
    <property type="nucleotide sequence ID" value="NZ_NXLT01000001.1"/>
</dbReference>
<evidence type="ECO:0000256" key="4">
    <source>
        <dbReference type="ARBA" id="ARBA00022737"/>
    </source>
</evidence>
<dbReference type="InterPro" id="IPR040239">
    <property type="entry name" value="HcpB-like"/>
</dbReference>
<keyword evidence="8" id="KW-0046">Antibiotic resistance</keyword>
<evidence type="ECO:0000256" key="8">
    <source>
        <dbReference type="ARBA" id="ARBA00023251"/>
    </source>
</evidence>
<keyword evidence="5 9" id="KW-0378">Hydrolase</keyword>
<dbReference type="InterPro" id="IPR011990">
    <property type="entry name" value="TPR-like_helical_dom_sf"/>
</dbReference>
<dbReference type="SMART" id="SM00671">
    <property type="entry name" value="SEL1"/>
    <property type="match status" value="4"/>
</dbReference>
<dbReference type="PANTHER" id="PTHR13891:SF1">
    <property type="entry name" value="CYTOCHROME C OXIDASE ASSEMBLY FACTOR 7"/>
    <property type="match status" value="1"/>
</dbReference>
<accession>A0A3D8ITG9</accession>
<dbReference type="EMBL" id="NXLT01000001">
    <property type="protein sequence ID" value="RDU68313.1"/>
    <property type="molecule type" value="Genomic_DNA"/>
</dbReference>
<keyword evidence="7" id="KW-1015">Disulfide bond</keyword>
<dbReference type="PANTHER" id="PTHR13891">
    <property type="entry name" value="CYTOCHROME C OXIDASE ASSEMBLY FACTOR 7"/>
    <property type="match status" value="1"/>
</dbReference>
<evidence type="ECO:0000256" key="2">
    <source>
        <dbReference type="ARBA" id="ARBA00008486"/>
    </source>
</evidence>
<dbReference type="Gene3D" id="1.25.40.10">
    <property type="entry name" value="Tetratricopeptide repeat domain"/>
    <property type="match status" value="3"/>
</dbReference>
<protein>
    <recommendedName>
        <fullName evidence="3 9">Beta-lactamase</fullName>
        <ecNumber evidence="3 9">3.5.2.6</ecNumber>
    </recommendedName>
</protein>
<comment type="catalytic activity">
    <reaction evidence="1 9">
        <text>a beta-lactam + H2O = a substituted beta-amino acid</text>
        <dbReference type="Rhea" id="RHEA:20401"/>
        <dbReference type="ChEBI" id="CHEBI:15377"/>
        <dbReference type="ChEBI" id="CHEBI:35627"/>
        <dbReference type="ChEBI" id="CHEBI:140347"/>
        <dbReference type="EC" id="3.5.2.6"/>
    </reaction>
</comment>
<dbReference type="Pfam" id="PF08238">
    <property type="entry name" value="Sel1"/>
    <property type="match status" value="5"/>
</dbReference>
<keyword evidence="11" id="KW-1185">Reference proteome</keyword>
<dbReference type="GO" id="GO:0046677">
    <property type="term" value="P:response to antibiotic"/>
    <property type="evidence" value="ECO:0007669"/>
    <property type="project" value="UniProtKB-KW"/>
</dbReference>
<comment type="similarity">
    <text evidence="2 9">Belongs to the hcp beta-lactamase family.</text>
</comment>
<evidence type="ECO:0000256" key="9">
    <source>
        <dbReference type="RuleBase" id="RU366075"/>
    </source>
</evidence>
<evidence type="ECO:0000256" key="5">
    <source>
        <dbReference type="ARBA" id="ARBA00022801"/>
    </source>
</evidence>
<name>A0A3D8ITG9_9HELI</name>
<comment type="subcellular location">
    <subcellularLocation>
        <location evidence="9">Secreted</location>
    </subcellularLocation>
</comment>
<keyword evidence="9" id="KW-0964">Secreted</keyword>
<dbReference type="GO" id="GO:0005576">
    <property type="term" value="C:extracellular region"/>
    <property type="evidence" value="ECO:0007669"/>
    <property type="project" value="UniProtKB-SubCell"/>
</dbReference>
<proteinExistence type="inferred from homology"/>
<evidence type="ECO:0000256" key="3">
    <source>
        <dbReference type="ARBA" id="ARBA00012865"/>
    </source>
</evidence>